<evidence type="ECO:0000259" key="1">
    <source>
        <dbReference type="Pfam" id="PF00903"/>
    </source>
</evidence>
<dbReference type="InterPro" id="IPR004360">
    <property type="entry name" value="Glyas_Fos-R_dOase_dom"/>
</dbReference>
<evidence type="ECO:0000313" key="3">
    <source>
        <dbReference type="Proteomes" id="UP000516305"/>
    </source>
</evidence>
<organism evidence="2 3">
    <name type="scientific">Croceimicrobium hydrocarbonivorans</name>
    <dbReference type="NCBI Taxonomy" id="2761580"/>
    <lineage>
        <taxon>Bacteria</taxon>
        <taxon>Pseudomonadati</taxon>
        <taxon>Bacteroidota</taxon>
        <taxon>Flavobacteriia</taxon>
        <taxon>Flavobacteriales</taxon>
        <taxon>Owenweeksiaceae</taxon>
        <taxon>Croceimicrobium</taxon>
    </lineage>
</organism>
<dbReference type="CDD" id="cd07247">
    <property type="entry name" value="SgaA_N_like"/>
    <property type="match status" value="1"/>
</dbReference>
<keyword evidence="3" id="KW-1185">Reference proteome</keyword>
<feature type="domain" description="Glyoxalase/fosfomycin resistance/dioxygenase" evidence="1">
    <location>
        <begin position="5"/>
        <end position="117"/>
    </location>
</feature>
<dbReference type="PANTHER" id="PTHR33993">
    <property type="entry name" value="GLYOXALASE-RELATED"/>
    <property type="match status" value="1"/>
</dbReference>
<dbReference type="Gene3D" id="3.10.180.10">
    <property type="entry name" value="2,3-Dihydroxybiphenyl 1,2-Dioxygenase, domain 1"/>
    <property type="match status" value="1"/>
</dbReference>
<dbReference type="Proteomes" id="UP000516305">
    <property type="component" value="Chromosome"/>
</dbReference>
<dbReference type="PANTHER" id="PTHR33993:SF2">
    <property type="entry name" value="VOC DOMAIN-CONTAINING PROTEIN"/>
    <property type="match status" value="1"/>
</dbReference>
<protein>
    <submittedName>
        <fullName evidence="2">VOC family protein</fullName>
    </submittedName>
</protein>
<dbReference type="SUPFAM" id="SSF54593">
    <property type="entry name" value="Glyoxalase/Bleomycin resistance protein/Dihydroxybiphenyl dioxygenase"/>
    <property type="match status" value="1"/>
</dbReference>
<dbReference type="InterPro" id="IPR052164">
    <property type="entry name" value="Anthracycline_SecMetBiosynth"/>
</dbReference>
<sequence length="123" mass="13388">MKHAINWFEIPVLDLNRAQKFYESLMDGPMHNMDMGESKMAIFPSDWMEGAVGGSIFHGEGIEPSTKGTTVYLNGGEDLSPYLARVESAGGQIILPKTAIGESGYIALFIDTEGNRVGLHSPQ</sequence>
<name>A0A7H0VF13_9FLAO</name>
<dbReference type="KEGG" id="chyd:H4K34_00290"/>
<dbReference type="EMBL" id="CP060139">
    <property type="protein sequence ID" value="QNR24311.1"/>
    <property type="molecule type" value="Genomic_DNA"/>
</dbReference>
<proteinExistence type="predicted"/>
<reference evidence="2 3" key="1">
    <citation type="submission" date="2020-08" db="EMBL/GenBank/DDBJ databases">
        <title>Croceimicrobium hydrocarbonivorans gen. nov., sp. nov., a novel marine bacterium isolated from a bacterial consortium that degrades polyethylene terephthalate.</title>
        <authorList>
            <person name="Liu R."/>
        </authorList>
    </citation>
    <scope>NUCLEOTIDE SEQUENCE [LARGE SCALE GENOMIC DNA]</scope>
    <source>
        <strain evidence="2 3">A20-9</strain>
    </source>
</reference>
<accession>A0A7H0VF13</accession>
<dbReference type="InterPro" id="IPR029068">
    <property type="entry name" value="Glyas_Bleomycin-R_OHBP_Dase"/>
</dbReference>
<dbReference type="RefSeq" id="WP_210758838.1">
    <property type="nucleotide sequence ID" value="NZ_CP060139.1"/>
</dbReference>
<gene>
    <name evidence="2" type="ORF">H4K34_00290</name>
</gene>
<evidence type="ECO:0000313" key="2">
    <source>
        <dbReference type="EMBL" id="QNR24311.1"/>
    </source>
</evidence>
<dbReference type="Pfam" id="PF00903">
    <property type="entry name" value="Glyoxalase"/>
    <property type="match status" value="1"/>
</dbReference>
<dbReference type="AlphaFoldDB" id="A0A7H0VF13"/>